<feature type="domain" description="Cardiolipin synthase N-terminal" evidence="8">
    <location>
        <begin position="141"/>
        <end position="183"/>
    </location>
</feature>
<keyword evidence="7" id="KW-0732">Signal</keyword>
<feature type="transmembrane region" description="Helical" evidence="6">
    <location>
        <begin position="125"/>
        <end position="151"/>
    </location>
</feature>
<protein>
    <submittedName>
        <fullName evidence="10">DUF4124 domain-containing protein</fullName>
    </submittedName>
</protein>
<sequence length="218" mass="24871">MKKPIITFLAIFLLLPSFDNPAAYAEVYKWEDANGMHFTDNPSSVPDKYREKVYAETREQIKSTTPPVREGINQQNNPVAGQANQEAFYQAALEQQRRAAEAMHQQQDRALAASTRNLEKASRSLAGFMAIWLLIGLFLFIAWVSTLVDIVKSEFESPSNKTVWLLLVILLPLLGMIIYYCFGLGQKSDSSGFKDRQQEALRARLRPRDPKDRDFIIR</sequence>
<dbReference type="InterPro" id="IPR025392">
    <property type="entry name" value="DUF4124"/>
</dbReference>
<evidence type="ECO:0000313" key="11">
    <source>
        <dbReference type="Proteomes" id="UP000798046"/>
    </source>
</evidence>
<feature type="transmembrane region" description="Helical" evidence="6">
    <location>
        <begin position="163"/>
        <end position="185"/>
    </location>
</feature>
<organism evidence="10 11">
    <name type="scientific">Oryzomonas sagensis</name>
    <dbReference type="NCBI Taxonomy" id="2603857"/>
    <lineage>
        <taxon>Bacteria</taxon>
        <taxon>Pseudomonadati</taxon>
        <taxon>Thermodesulfobacteriota</taxon>
        <taxon>Desulfuromonadia</taxon>
        <taxon>Geobacterales</taxon>
        <taxon>Geobacteraceae</taxon>
        <taxon>Oryzomonas</taxon>
    </lineage>
</organism>
<evidence type="ECO:0000256" key="4">
    <source>
        <dbReference type="ARBA" id="ARBA00022989"/>
    </source>
</evidence>
<comment type="caution">
    <text evidence="10">The sequence shown here is derived from an EMBL/GenBank/DDBJ whole genome shotgun (WGS) entry which is preliminary data.</text>
</comment>
<keyword evidence="2" id="KW-1003">Cell membrane</keyword>
<dbReference type="EMBL" id="VZRA01000002">
    <property type="protein sequence ID" value="KAB0670289.1"/>
    <property type="molecule type" value="Genomic_DNA"/>
</dbReference>
<dbReference type="Pfam" id="PF13396">
    <property type="entry name" value="PLDc_N"/>
    <property type="match status" value="1"/>
</dbReference>
<gene>
    <name evidence="10" type="ORF">F6V30_09035</name>
</gene>
<dbReference type="Pfam" id="PF13511">
    <property type="entry name" value="DUF4124"/>
    <property type="match status" value="1"/>
</dbReference>
<keyword evidence="3 6" id="KW-0812">Transmembrane</keyword>
<reference evidence="10 11" key="1">
    <citation type="journal article" date="2020" name="Microorganisms">
        <title>Description of Three Novel Members in the Family Geobacteraceae, Oryzomonas japonicum gen. nov., sp. nov., Oryzomonas sagensis sp. nov., and Oryzomonas ruber sp. nov.</title>
        <authorList>
            <person name="Xu Z."/>
            <person name="Masuda Y."/>
            <person name="Hayakawa C."/>
            <person name="Ushijima N."/>
            <person name="Kawano K."/>
            <person name="Shiratori Y."/>
            <person name="Senoo K."/>
            <person name="Itoh H."/>
        </authorList>
    </citation>
    <scope>NUCLEOTIDE SEQUENCE [LARGE SCALE GENOMIC DNA]</scope>
    <source>
        <strain evidence="10 11">Red100</strain>
    </source>
</reference>
<feature type="signal peptide" evidence="7">
    <location>
        <begin position="1"/>
        <end position="25"/>
    </location>
</feature>
<keyword evidence="11" id="KW-1185">Reference proteome</keyword>
<keyword evidence="5 6" id="KW-0472">Membrane</keyword>
<evidence type="ECO:0000256" key="2">
    <source>
        <dbReference type="ARBA" id="ARBA00022475"/>
    </source>
</evidence>
<feature type="domain" description="DUF4124" evidence="9">
    <location>
        <begin position="16"/>
        <end position="68"/>
    </location>
</feature>
<evidence type="ECO:0000256" key="3">
    <source>
        <dbReference type="ARBA" id="ARBA00022692"/>
    </source>
</evidence>
<comment type="subcellular location">
    <subcellularLocation>
        <location evidence="1">Cell membrane</location>
        <topology evidence="1">Multi-pass membrane protein</topology>
    </subcellularLocation>
</comment>
<keyword evidence="4 6" id="KW-1133">Transmembrane helix</keyword>
<evidence type="ECO:0000259" key="9">
    <source>
        <dbReference type="Pfam" id="PF13511"/>
    </source>
</evidence>
<dbReference type="RefSeq" id="WP_151156657.1">
    <property type="nucleotide sequence ID" value="NZ_VZRA01000002.1"/>
</dbReference>
<evidence type="ECO:0000313" key="10">
    <source>
        <dbReference type="EMBL" id="KAB0670289.1"/>
    </source>
</evidence>
<evidence type="ECO:0000259" key="8">
    <source>
        <dbReference type="Pfam" id="PF13396"/>
    </source>
</evidence>
<evidence type="ECO:0000256" key="5">
    <source>
        <dbReference type="ARBA" id="ARBA00023136"/>
    </source>
</evidence>
<evidence type="ECO:0000256" key="7">
    <source>
        <dbReference type="SAM" id="SignalP"/>
    </source>
</evidence>
<dbReference type="InterPro" id="IPR027379">
    <property type="entry name" value="CLS_N"/>
</dbReference>
<evidence type="ECO:0000256" key="6">
    <source>
        <dbReference type="SAM" id="Phobius"/>
    </source>
</evidence>
<accession>A0ABQ6TNS7</accession>
<evidence type="ECO:0000256" key="1">
    <source>
        <dbReference type="ARBA" id="ARBA00004651"/>
    </source>
</evidence>
<proteinExistence type="predicted"/>
<name>A0ABQ6TNS7_9BACT</name>
<feature type="chain" id="PRO_5046149307" evidence="7">
    <location>
        <begin position="26"/>
        <end position="218"/>
    </location>
</feature>
<dbReference type="Proteomes" id="UP000798046">
    <property type="component" value="Unassembled WGS sequence"/>
</dbReference>